<reference evidence="1 2" key="1">
    <citation type="submission" date="2017-09" db="EMBL/GenBank/DDBJ databases">
        <title>Genome sequencing of Besnoitia besnoiti strain Bb-Ger1.</title>
        <authorList>
            <person name="Schares G."/>
            <person name="Venepally P."/>
            <person name="Lorenzi H.A."/>
        </authorList>
    </citation>
    <scope>NUCLEOTIDE SEQUENCE [LARGE SCALE GENOMIC DNA]</scope>
    <source>
        <strain evidence="1 2">Bb-Ger1</strain>
    </source>
</reference>
<keyword evidence="2" id="KW-1185">Reference proteome</keyword>
<dbReference type="Gene3D" id="2.60.120.920">
    <property type="match status" value="1"/>
</dbReference>
<dbReference type="PANTHER" id="PTHR20951:SF2">
    <property type="entry name" value="SPRY DOMAIN-CONTAINING PROTEIN 7"/>
    <property type="match status" value="1"/>
</dbReference>
<dbReference type="InterPro" id="IPR043136">
    <property type="entry name" value="B30.2/SPRY_sf"/>
</dbReference>
<dbReference type="AlphaFoldDB" id="A0A2A9M9U0"/>
<protein>
    <recommendedName>
        <fullName evidence="3">SPRY domain-containing protein</fullName>
    </recommendedName>
</protein>
<name>A0A2A9M9U0_BESBE</name>
<evidence type="ECO:0000313" key="2">
    <source>
        <dbReference type="Proteomes" id="UP000224006"/>
    </source>
</evidence>
<dbReference type="PANTHER" id="PTHR20951">
    <property type="entry name" value="C13ORF1 PROTEIN-RELATED"/>
    <property type="match status" value="1"/>
</dbReference>
<dbReference type="Proteomes" id="UP000224006">
    <property type="component" value="Chromosome X"/>
</dbReference>
<gene>
    <name evidence="1" type="ORF">BESB_016850</name>
</gene>
<dbReference type="EMBL" id="NWUJ01000011">
    <property type="protein sequence ID" value="PFH32367.1"/>
    <property type="molecule type" value="Genomic_DNA"/>
</dbReference>
<dbReference type="VEuPathDB" id="ToxoDB:BESB_016850"/>
<organism evidence="1 2">
    <name type="scientific">Besnoitia besnoiti</name>
    <name type="common">Apicomplexan protozoan</name>
    <dbReference type="NCBI Taxonomy" id="94643"/>
    <lineage>
        <taxon>Eukaryota</taxon>
        <taxon>Sar</taxon>
        <taxon>Alveolata</taxon>
        <taxon>Apicomplexa</taxon>
        <taxon>Conoidasida</taxon>
        <taxon>Coccidia</taxon>
        <taxon>Eucoccidiorida</taxon>
        <taxon>Eimeriorina</taxon>
        <taxon>Sarcocystidae</taxon>
        <taxon>Besnoitia</taxon>
    </lineage>
</organism>
<sequence length="140" mass="14799">MALCIAAHRKTTAGVSVDANQVLRGEGLALANVPMEQDRVYFEVHVVEPGRLLVGAARGTAGDSASWSGADYDDLLSQQPPSSRSFVEFGGPDGVAVEKDDVISCAFDQSDFPTSFEVFLNGAPLRDQTLTGEAHSDSVL</sequence>
<accession>A0A2A9M9U0</accession>
<evidence type="ECO:0000313" key="1">
    <source>
        <dbReference type="EMBL" id="PFH32367.1"/>
    </source>
</evidence>
<proteinExistence type="predicted"/>
<comment type="caution">
    <text evidence="1">The sequence shown here is derived from an EMBL/GenBank/DDBJ whole genome shotgun (WGS) entry which is preliminary data.</text>
</comment>
<evidence type="ECO:0008006" key="3">
    <source>
        <dbReference type="Google" id="ProtNLM"/>
    </source>
</evidence>
<dbReference type="RefSeq" id="XP_029216376.1">
    <property type="nucleotide sequence ID" value="XM_029360400.1"/>
</dbReference>
<dbReference type="KEGG" id="bbes:BESB_016850"/>
<dbReference type="OrthoDB" id="354570at2759"/>
<dbReference type="GeneID" id="40306746"/>
<dbReference type="InterPro" id="IPR035766">
    <property type="entry name" value="SPRYD7"/>
</dbReference>